<dbReference type="InterPro" id="IPR008972">
    <property type="entry name" value="Cupredoxin"/>
</dbReference>
<dbReference type="PROSITE" id="PS00079">
    <property type="entry name" value="MULTICOPPER_OXIDASE1"/>
    <property type="match status" value="1"/>
</dbReference>
<dbReference type="AlphaFoldDB" id="A0A368JYJ0"/>
<keyword evidence="2" id="KW-0186">Copper</keyword>
<dbReference type="GO" id="GO:0009055">
    <property type="term" value="F:electron transfer activity"/>
    <property type="evidence" value="ECO:0007669"/>
    <property type="project" value="InterPro"/>
</dbReference>
<dbReference type="Pfam" id="PF00127">
    <property type="entry name" value="Copper-bind"/>
    <property type="match status" value="1"/>
</dbReference>
<evidence type="ECO:0000259" key="5">
    <source>
        <dbReference type="Pfam" id="PF00127"/>
    </source>
</evidence>
<evidence type="ECO:0000313" key="6">
    <source>
        <dbReference type="EMBL" id="RCS21515.1"/>
    </source>
</evidence>
<proteinExistence type="predicted"/>
<dbReference type="InterPro" id="IPR000923">
    <property type="entry name" value="BlueCu_1"/>
</dbReference>
<dbReference type="EMBL" id="QOZG01000029">
    <property type="protein sequence ID" value="RCS21515.1"/>
    <property type="molecule type" value="Genomic_DNA"/>
</dbReference>
<evidence type="ECO:0000313" key="7">
    <source>
        <dbReference type="Proteomes" id="UP000253420"/>
    </source>
</evidence>
<reference evidence="6 7" key="1">
    <citation type="submission" date="2018-07" db="EMBL/GenBank/DDBJ databases">
        <title>The draft genome of Phyllobacterium salinisoli.</title>
        <authorList>
            <person name="Liu L."/>
            <person name="Li L."/>
            <person name="Zhang X."/>
            <person name="Liang L."/>
        </authorList>
    </citation>
    <scope>NUCLEOTIDE SEQUENCE [LARGE SCALE GENOMIC DNA]</scope>
    <source>
        <strain evidence="6 7">LLAN61</strain>
    </source>
</reference>
<sequence>MQLKRFLLTLMVGAIVTGPALASPGHNSGEGHDDRAYGEPGNPKKPARIVQITMSDADGKMRFIPDRIDIKRGEQVKFVLRNSGEIDHEIVLGTLDDNLKHAEEMAKNPDMEHDDPNAKRLAPNTKGEIVWKFTKAGEFDFSCLIPGHREAGMTGTIVVK</sequence>
<dbReference type="Proteomes" id="UP000253420">
    <property type="component" value="Unassembled WGS sequence"/>
</dbReference>
<keyword evidence="4" id="KW-0732">Signal</keyword>
<name>A0A368JYJ0_9HYPH</name>
<keyword evidence="7" id="KW-1185">Reference proteome</keyword>
<feature type="chain" id="PRO_5016694520" evidence="4">
    <location>
        <begin position="23"/>
        <end position="160"/>
    </location>
</feature>
<accession>A0A368JYJ0</accession>
<dbReference type="OrthoDB" id="9816061at2"/>
<dbReference type="RefSeq" id="WP_114442850.1">
    <property type="nucleotide sequence ID" value="NZ_QOZG01000029.1"/>
</dbReference>
<dbReference type="InterPro" id="IPR033138">
    <property type="entry name" value="Cu_oxidase_CS"/>
</dbReference>
<dbReference type="SUPFAM" id="SSF49503">
    <property type="entry name" value="Cupredoxins"/>
    <property type="match status" value="1"/>
</dbReference>
<dbReference type="PANTHER" id="PTHR38439">
    <property type="entry name" value="AURACYANIN-B"/>
    <property type="match status" value="1"/>
</dbReference>
<dbReference type="GO" id="GO:0005507">
    <property type="term" value="F:copper ion binding"/>
    <property type="evidence" value="ECO:0007669"/>
    <property type="project" value="InterPro"/>
</dbReference>
<evidence type="ECO:0000256" key="4">
    <source>
        <dbReference type="SAM" id="SignalP"/>
    </source>
</evidence>
<protein>
    <submittedName>
        <fullName evidence="6">Copper resistance protein</fullName>
    </submittedName>
</protein>
<organism evidence="6 7">
    <name type="scientific">Phyllobacterium salinisoli</name>
    <dbReference type="NCBI Taxonomy" id="1899321"/>
    <lineage>
        <taxon>Bacteria</taxon>
        <taxon>Pseudomonadati</taxon>
        <taxon>Pseudomonadota</taxon>
        <taxon>Alphaproteobacteria</taxon>
        <taxon>Hyphomicrobiales</taxon>
        <taxon>Phyllobacteriaceae</taxon>
        <taxon>Phyllobacterium</taxon>
    </lineage>
</organism>
<dbReference type="InterPro" id="IPR050845">
    <property type="entry name" value="Cu-binding_ET"/>
</dbReference>
<evidence type="ECO:0000256" key="2">
    <source>
        <dbReference type="ARBA" id="ARBA00023008"/>
    </source>
</evidence>
<gene>
    <name evidence="6" type="ORF">DUT91_23545</name>
</gene>
<feature type="region of interest" description="Disordered" evidence="3">
    <location>
        <begin position="19"/>
        <end position="46"/>
    </location>
</feature>
<keyword evidence="1" id="KW-0479">Metal-binding</keyword>
<evidence type="ECO:0000256" key="1">
    <source>
        <dbReference type="ARBA" id="ARBA00022723"/>
    </source>
</evidence>
<feature type="signal peptide" evidence="4">
    <location>
        <begin position="1"/>
        <end position="22"/>
    </location>
</feature>
<dbReference type="CDD" id="cd04211">
    <property type="entry name" value="Cupredoxin_like_2"/>
    <property type="match status" value="1"/>
</dbReference>
<evidence type="ECO:0000256" key="3">
    <source>
        <dbReference type="SAM" id="MobiDB-lite"/>
    </source>
</evidence>
<dbReference type="Gene3D" id="2.60.40.420">
    <property type="entry name" value="Cupredoxins - blue copper proteins"/>
    <property type="match status" value="1"/>
</dbReference>
<dbReference type="PANTHER" id="PTHR38439:SF3">
    <property type="entry name" value="COPPER-RESISTANT CUPROPROTEIN COPI"/>
    <property type="match status" value="1"/>
</dbReference>
<comment type="caution">
    <text evidence="6">The sequence shown here is derived from an EMBL/GenBank/DDBJ whole genome shotgun (WGS) entry which is preliminary data.</text>
</comment>
<feature type="domain" description="Blue (type 1) copper" evidence="5">
    <location>
        <begin position="52"/>
        <end position="160"/>
    </location>
</feature>